<sequence>MPSGRPVGSLVAALLVTASAGCGDDRRTVALIDAALVEPDTVQLSVGSCDGDPEISRLVAGPRQVQVEVTATVRETGDQCADAVELVLDEPLGQRVLIDLTSGGAVPVGGPTG</sequence>
<dbReference type="RefSeq" id="WP_092202566.1">
    <property type="nucleotide sequence ID" value="NZ_FOND01000020.1"/>
</dbReference>
<accession>A0A1I2K9U5</accession>
<dbReference type="Proteomes" id="UP000198589">
    <property type="component" value="Unassembled WGS sequence"/>
</dbReference>
<dbReference type="OrthoDB" id="3830613at2"/>
<protein>
    <submittedName>
        <fullName evidence="1">Uncharacterized protein</fullName>
    </submittedName>
</protein>
<dbReference type="STRING" id="1798228.SAMN05216574_12023"/>
<gene>
    <name evidence="1" type="ORF">SAMN05216574_12023</name>
</gene>
<dbReference type="PROSITE" id="PS51257">
    <property type="entry name" value="PROKAR_LIPOPROTEIN"/>
    <property type="match status" value="1"/>
</dbReference>
<keyword evidence="2" id="KW-1185">Reference proteome</keyword>
<evidence type="ECO:0000313" key="2">
    <source>
        <dbReference type="Proteomes" id="UP000198589"/>
    </source>
</evidence>
<name>A0A1I2K9U5_9ACTN</name>
<dbReference type="AlphaFoldDB" id="A0A1I2K9U5"/>
<proteinExistence type="predicted"/>
<reference evidence="2" key="1">
    <citation type="submission" date="2016-10" db="EMBL/GenBank/DDBJ databases">
        <authorList>
            <person name="Varghese N."/>
            <person name="Submissions S."/>
        </authorList>
    </citation>
    <scope>NUCLEOTIDE SEQUENCE [LARGE SCALE GENOMIC DNA]</scope>
    <source>
        <strain evidence="2">DSM 46838</strain>
    </source>
</reference>
<dbReference type="EMBL" id="FOND01000020">
    <property type="protein sequence ID" value="SFF63193.1"/>
    <property type="molecule type" value="Genomic_DNA"/>
</dbReference>
<organism evidence="1 2">
    <name type="scientific">Blastococcus tunisiensis</name>
    <dbReference type="NCBI Taxonomy" id="1798228"/>
    <lineage>
        <taxon>Bacteria</taxon>
        <taxon>Bacillati</taxon>
        <taxon>Actinomycetota</taxon>
        <taxon>Actinomycetes</taxon>
        <taxon>Geodermatophilales</taxon>
        <taxon>Geodermatophilaceae</taxon>
        <taxon>Blastococcus</taxon>
    </lineage>
</organism>
<evidence type="ECO:0000313" key="1">
    <source>
        <dbReference type="EMBL" id="SFF63193.1"/>
    </source>
</evidence>